<dbReference type="FunFam" id="3.30.2460.20:FF:000001">
    <property type="entry name" value="Wnt homolog"/>
    <property type="match status" value="1"/>
</dbReference>
<evidence type="ECO:0000313" key="11">
    <source>
        <dbReference type="Proteomes" id="UP001209878"/>
    </source>
</evidence>
<keyword evidence="3 9" id="KW-0217">Developmental protein</keyword>
<comment type="subcellular location">
    <subcellularLocation>
        <location evidence="1 9">Secreted</location>
        <location evidence="1 9">Extracellular space</location>
        <location evidence="1 9">Extracellular matrix</location>
    </subcellularLocation>
</comment>
<proteinExistence type="inferred from homology"/>
<evidence type="ECO:0000256" key="5">
    <source>
        <dbReference type="ARBA" id="ARBA00022530"/>
    </source>
</evidence>
<evidence type="ECO:0000256" key="4">
    <source>
        <dbReference type="ARBA" id="ARBA00022525"/>
    </source>
</evidence>
<dbReference type="Proteomes" id="UP001209878">
    <property type="component" value="Unassembled WGS sequence"/>
</dbReference>
<keyword evidence="7" id="KW-1015">Disulfide bond</keyword>
<dbReference type="PANTHER" id="PTHR12027:SF70">
    <property type="entry name" value="PROTEIN WNT-16"/>
    <property type="match status" value="1"/>
</dbReference>
<keyword evidence="4" id="KW-0964">Secreted</keyword>
<dbReference type="GO" id="GO:0060070">
    <property type="term" value="P:canonical Wnt signaling pathway"/>
    <property type="evidence" value="ECO:0007669"/>
    <property type="project" value="TreeGrafter"/>
</dbReference>
<dbReference type="CDD" id="cd19344">
    <property type="entry name" value="Wnt_Wnt16"/>
    <property type="match status" value="1"/>
</dbReference>
<dbReference type="EMBL" id="JAODUO010000135">
    <property type="protein sequence ID" value="KAK2188339.1"/>
    <property type="molecule type" value="Genomic_DNA"/>
</dbReference>
<evidence type="ECO:0000313" key="10">
    <source>
        <dbReference type="EMBL" id="KAK2188339.1"/>
    </source>
</evidence>
<comment type="caution">
    <text evidence="10">The sequence shown here is derived from an EMBL/GenBank/DDBJ whole genome shotgun (WGS) entry which is preliminary data.</text>
</comment>
<dbReference type="SMART" id="SM00097">
    <property type="entry name" value="WNT1"/>
    <property type="match status" value="1"/>
</dbReference>
<evidence type="ECO:0000256" key="6">
    <source>
        <dbReference type="ARBA" id="ARBA00022687"/>
    </source>
</evidence>
<dbReference type="GO" id="GO:0005615">
    <property type="term" value="C:extracellular space"/>
    <property type="evidence" value="ECO:0007669"/>
    <property type="project" value="TreeGrafter"/>
</dbReference>
<dbReference type="PROSITE" id="PS00246">
    <property type="entry name" value="WNT1"/>
    <property type="match status" value="1"/>
</dbReference>
<protein>
    <recommendedName>
        <fullName evidence="9">Protein Wnt</fullName>
    </recommendedName>
</protein>
<dbReference type="GO" id="GO:0030182">
    <property type="term" value="P:neuron differentiation"/>
    <property type="evidence" value="ECO:0007669"/>
    <property type="project" value="TreeGrafter"/>
</dbReference>
<organism evidence="10 11">
    <name type="scientific">Ridgeia piscesae</name>
    <name type="common">Tubeworm</name>
    <dbReference type="NCBI Taxonomy" id="27915"/>
    <lineage>
        <taxon>Eukaryota</taxon>
        <taxon>Metazoa</taxon>
        <taxon>Spiralia</taxon>
        <taxon>Lophotrochozoa</taxon>
        <taxon>Annelida</taxon>
        <taxon>Polychaeta</taxon>
        <taxon>Sedentaria</taxon>
        <taxon>Canalipalpata</taxon>
        <taxon>Sabellida</taxon>
        <taxon>Siboglinidae</taxon>
        <taxon>Ridgeia</taxon>
    </lineage>
</organism>
<sequence length="332" mass="37459">MTGNISKDSQPTPVSDTADTCHGLTDLVAKQLKLCRSHPNAMTRVAFGARLGIMECRHQFHGERWNCSTSGNDTVFSRAYLEQATRETSFIYAASSAGVTYAVTAACTAGNLTDCACDMKRQSKQAAADWKWGGCSDNVRYGMWFSAAFIDPPETLRHRQTRDVRALANLHNNEVGRKTVAKEMRLKCRCHGVSGSCGVKTCWRAMSNFQRIGRALKNRYKMAVALAPRSKRKLRRRDKKRRNEPIGSTEMVYVRKSPNYCKRDIARGVFGTKGRECKKNSRKSDGCNLLCCGRGYNTQTLKLVERCQCKFFWCCHVKCKTCETLIDRHTCK</sequence>
<keyword evidence="6 9" id="KW-0879">Wnt signaling pathway</keyword>
<reference evidence="10" key="1">
    <citation type="journal article" date="2023" name="Mol. Biol. Evol.">
        <title>Third-Generation Sequencing Reveals the Adaptive Role of the Epigenome in Three Deep-Sea Polychaetes.</title>
        <authorList>
            <person name="Perez M."/>
            <person name="Aroh O."/>
            <person name="Sun Y."/>
            <person name="Lan Y."/>
            <person name="Juniper S.K."/>
            <person name="Young C.R."/>
            <person name="Angers B."/>
            <person name="Qian P.Y."/>
        </authorList>
    </citation>
    <scope>NUCLEOTIDE SEQUENCE</scope>
    <source>
        <strain evidence="10">R07B-5</strain>
    </source>
</reference>
<dbReference type="PRINTS" id="PR01349">
    <property type="entry name" value="WNTPROTEIN"/>
</dbReference>
<evidence type="ECO:0000256" key="9">
    <source>
        <dbReference type="RuleBase" id="RU003500"/>
    </source>
</evidence>
<dbReference type="InterPro" id="IPR018161">
    <property type="entry name" value="Wnt_CS"/>
</dbReference>
<dbReference type="PANTHER" id="PTHR12027">
    <property type="entry name" value="WNT RELATED"/>
    <property type="match status" value="1"/>
</dbReference>
<evidence type="ECO:0000256" key="8">
    <source>
        <dbReference type="ARBA" id="ARBA00023288"/>
    </source>
</evidence>
<comment type="similarity">
    <text evidence="2 9">Belongs to the Wnt family.</text>
</comment>
<dbReference type="GO" id="GO:0005109">
    <property type="term" value="F:frizzled binding"/>
    <property type="evidence" value="ECO:0007669"/>
    <property type="project" value="TreeGrafter"/>
</dbReference>
<dbReference type="GO" id="GO:0005125">
    <property type="term" value="F:cytokine activity"/>
    <property type="evidence" value="ECO:0007669"/>
    <property type="project" value="TreeGrafter"/>
</dbReference>
<name>A0AAD9P548_RIDPI</name>
<keyword evidence="8" id="KW-0449">Lipoprotein</keyword>
<evidence type="ECO:0000256" key="7">
    <source>
        <dbReference type="ARBA" id="ARBA00023157"/>
    </source>
</evidence>
<keyword evidence="11" id="KW-1185">Reference proteome</keyword>
<dbReference type="GO" id="GO:0045165">
    <property type="term" value="P:cell fate commitment"/>
    <property type="evidence" value="ECO:0007669"/>
    <property type="project" value="TreeGrafter"/>
</dbReference>
<comment type="function">
    <text evidence="9">Ligand for members of the frizzled family of seven transmembrane receptors.</text>
</comment>
<dbReference type="InterPro" id="IPR005817">
    <property type="entry name" value="Wnt"/>
</dbReference>
<dbReference type="InterPro" id="IPR043158">
    <property type="entry name" value="Wnt_C"/>
</dbReference>
<evidence type="ECO:0000256" key="3">
    <source>
        <dbReference type="ARBA" id="ARBA00022473"/>
    </source>
</evidence>
<dbReference type="AlphaFoldDB" id="A0AAD9P548"/>
<dbReference type="Gene3D" id="3.30.2460.20">
    <property type="match status" value="1"/>
</dbReference>
<evidence type="ECO:0000256" key="1">
    <source>
        <dbReference type="ARBA" id="ARBA00004498"/>
    </source>
</evidence>
<dbReference type="Pfam" id="PF00110">
    <property type="entry name" value="wnt"/>
    <property type="match status" value="1"/>
</dbReference>
<accession>A0AAD9P548</accession>
<gene>
    <name evidence="10" type="ORF">NP493_135g02026</name>
</gene>
<evidence type="ECO:0000256" key="2">
    <source>
        <dbReference type="ARBA" id="ARBA00005683"/>
    </source>
</evidence>
<keyword evidence="5" id="KW-0272">Extracellular matrix</keyword>